<protein>
    <submittedName>
        <fullName evidence="1">Uncharacterized protein</fullName>
    </submittedName>
</protein>
<gene>
    <name evidence="1" type="primary">Necator_chrV.g17882</name>
    <name evidence="1" type="ORF">RB195_013092</name>
</gene>
<evidence type="ECO:0000313" key="1">
    <source>
        <dbReference type="EMBL" id="KAK6753893.1"/>
    </source>
</evidence>
<evidence type="ECO:0000313" key="2">
    <source>
        <dbReference type="Proteomes" id="UP001303046"/>
    </source>
</evidence>
<dbReference type="Proteomes" id="UP001303046">
    <property type="component" value="Unassembled WGS sequence"/>
</dbReference>
<sequence>MTSFECGVIGVDPKTMHSNRVLLTEEIVKHSLTPTVAYYKIENVGIATRKDMARDVDNEYDRYHAQLLDAGNPLHDQIFLRGKTALVSQYPKFIEKCNSPLAAYTEDKVFDIGMMQRQTFSAAIKPEAFPCSVLDAICEGIRVAKLLPDLPFRLSVEEGLLGFLWDCIMKLKPTEWWSESNVTSQTALNFWVSDCGMFAVRTWSN</sequence>
<keyword evidence="2" id="KW-1185">Reference proteome</keyword>
<comment type="caution">
    <text evidence="1">The sequence shown here is derived from an EMBL/GenBank/DDBJ whole genome shotgun (WGS) entry which is preliminary data.</text>
</comment>
<name>A0ABR1DUM7_NECAM</name>
<accession>A0ABR1DUM7</accession>
<organism evidence="1 2">
    <name type="scientific">Necator americanus</name>
    <name type="common">Human hookworm</name>
    <dbReference type="NCBI Taxonomy" id="51031"/>
    <lineage>
        <taxon>Eukaryota</taxon>
        <taxon>Metazoa</taxon>
        <taxon>Ecdysozoa</taxon>
        <taxon>Nematoda</taxon>
        <taxon>Chromadorea</taxon>
        <taxon>Rhabditida</taxon>
        <taxon>Rhabditina</taxon>
        <taxon>Rhabditomorpha</taxon>
        <taxon>Strongyloidea</taxon>
        <taxon>Ancylostomatidae</taxon>
        <taxon>Bunostominae</taxon>
        <taxon>Necator</taxon>
    </lineage>
</organism>
<reference evidence="1 2" key="1">
    <citation type="submission" date="2023-08" db="EMBL/GenBank/DDBJ databases">
        <title>A Necator americanus chromosomal reference genome.</title>
        <authorList>
            <person name="Ilik V."/>
            <person name="Petrzelkova K.J."/>
            <person name="Pardy F."/>
            <person name="Fuh T."/>
            <person name="Niatou-Singa F.S."/>
            <person name="Gouil Q."/>
            <person name="Baker L."/>
            <person name="Ritchie M.E."/>
            <person name="Jex A.R."/>
            <person name="Gazzola D."/>
            <person name="Li H."/>
            <person name="Toshio Fujiwara R."/>
            <person name="Zhan B."/>
            <person name="Aroian R.V."/>
            <person name="Pafco B."/>
            <person name="Schwarz E.M."/>
        </authorList>
    </citation>
    <scope>NUCLEOTIDE SEQUENCE [LARGE SCALE GENOMIC DNA]</scope>
    <source>
        <strain evidence="1 2">Aroian</strain>
        <tissue evidence="1">Whole animal</tissue>
    </source>
</reference>
<dbReference type="EMBL" id="JAVFWL010000005">
    <property type="protein sequence ID" value="KAK6753893.1"/>
    <property type="molecule type" value="Genomic_DNA"/>
</dbReference>
<proteinExistence type="predicted"/>